<evidence type="ECO:0000313" key="3">
    <source>
        <dbReference type="Proteomes" id="UP000184518"/>
    </source>
</evidence>
<proteinExistence type="predicted"/>
<dbReference type="Pfam" id="PF16289">
    <property type="entry name" value="PIN_12"/>
    <property type="match status" value="1"/>
</dbReference>
<dbReference type="OrthoDB" id="569642at2"/>
<dbReference type="EMBL" id="FQUT01000001">
    <property type="protein sequence ID" value="SHE65857.1"/>
    <property type="molecule type" value="Genomic_DNA"/>
</dbReference>
<evidence type="ECO:0000259" key="1">
    <source>
        <dbReference type="Pfam" id="PF16289"/>
    </source>
</evidence>
<gene>
    <name evidence="2" type="ORF">SAMN05443633_101716</name>
</gene>
<evidence type="ECO:0000313" key="2">
    <source>
        <dbReference type="EMBL" id="SHE65857.1"/>
    </source>
</evidence>
<organism evidence="2 3">
    <name type="scientific">Chryseobacterium arachidis</name>
    <dbReference type="NCBI Taxonomy" id="1416778"/>
    <lineage>
        <taxon>Bacteria</taxon>
        <taxon>Pseudomonadati</taxon>
        <taxon>Bacteroidota</taxon>
        <taxon>Flavobacteriia</taxon>
        <taxon>Flavobacteriales</taxon>
        <taxon>Weeksellaceae</taxon>
        <taxon>Chryseobacterium group</taxon>
        <taxon>Chryseobacterium</taxon>
    </lineage>
</organism>
<keyword evidence="3" id="KW-1185">Reference proteome</keyword>
<dbReference type="RefSeq" id="WP_143152254.1">
    <property type="nucleotide sequence ID" value="NZ_FQUT01000001.1"/>
</dbReference>
<dbReference type="InterPro" id="IPR032557">
    <property type="entry name" value="DUF4935"/>
</dbReference>
<reference evidence="3" key="1">
    <citation type="submission" date="2016-11" db="EMBL/GenBank/DDBJ databases">
        <authorList>
            <person name="Varghese N."/>
            <person name="Submissions S."/>
        </authorList>
    </citation>
    <scope>NUCLEOTIDE SEQUENCE [LARGE SCALE GENOMIC DNA]</scope>
    <source>
        <strain evidence="3">DSM 27619</strain>
    </source>
</reference>
<dbReference type="Proteomes" id="UP000184518">
    <property type="component" value="Unassembled WGS sequence"/>
</dbReference>
<dbReference type="AlphaFoldDB" id="A0A1M4VAG1"/>
<protein>
    <recommendedName>
        <fullName evidence="1">DUF4935 domain-containing protein</fullName>
    </recommendedName>
</protein>
<dbReference type="STRING" id="1416778.SAMN05443633_101716"/>
<feature type="domain" description="DUF4935" evidence="1">
    <location>
        <begin position="20"/>
        <end position="199"/>
    </location>
</feature>
<sequence>MSMPVVSVIQPILANGVRLLIDTNIYLDFYRSNKDSIQLLSELSKHLDKIVLTDQIIQEFERNREVVLKTLRASFESESRLKYISSAFLQNLPEFATLQKAQKDYDKCRRDVISSIDTIIDSPEKDPVYSFFSDMVSVCRLNNAILNTTDEIIERAHKRKLIGNPPTSSGFSIGDEINWEIVIANLKENIILIGRDSTYTTNFSFLKRDFHRNTGCLITKLTNSITEALKEIGVVMTAELENVEQKMIEELKVYNEFWTTPITKEEKTSER</sequence>
<name>A0A1M4VAG1_9FLAO</name>
<accession>A0A1M4VAG1</accession>